<dbReference type="PANTHER" id="PTHR43883:SF1">
    <property type="entry name" value="GLUCONOKINASE"/>
    <property type="match status" value="1"/>
</dbReference>
<proteinExistence type="predicted"/>
<dbReference type="PANTHER" id="PTHR43883">
    <property type="entry name" value="SLR0207 PROTEIN"/>
    <property type="match status" value="1"/>
</dbReference>
<accession>A0AAU7CDA7</accession>
<dbReference type="InterPro" id="IPR027417">
    <property type="entry name" value="P-loop_NTPase"/>
</dbReference>
<sequence>MKLTDLIVALSDPSAYPHSVDDVEVHQTHISVVFLAGAYAYKIKKPLDLGFLDYGTLERRLQSCEQEVVLNHRLAPTVYLGVVPVARHGKAVKMDGPGEVIEWAVKMTRLPEEATLRERLRREKVGVEQVEALAARVAMFHADAEASPRISAAGRFDVVARNARENFEQAASHVGTTVSQSVFERLRHLTEAALTHHRLEIEERAAQGVPRDTHGDLRLDHVYLFPDRPPPDDLVIVDCIEFNERFRFADPVADMAFLAMDFVRHGRRDLERAFADAYFHASCDEDGRSLLHFYAAYRAAVRGKVEGLTSREPEVPAAERTKSVSRARAHWLLALGELEEPGRRPCLVLVGGLPGTGKSTLARALDEEHEFTLIRSDLVRKELARLTAREATTTSYGTGIYSSEWNDRTYAECLKRAEALLFEGKRVVVDASFGTEANRVAFLEAATHWGVPAAFLCCQAEPAVVRGRLESRKHDASDADWSIYLEAAARWEAPGTVTTRSLCEIDAGGAKERVHARATTILRDLGLED</sequence>
<dbReference type="RefSeq" id="WP_406695858.1">
    <property type="nucleotide sequence ID" value="NZ_CP155447.1"/>
</dbReference>
<dbReference type="Gene3D" id="3.40.50.300">
    <property type="entry name" value="P-loop containing nucleotide triphosphate hydrolases"/>
    <property type="match status" value="1"/>
</dbReference>
<dbReference type="SUPFAM" id="SSF52540">
    <property type="entry name" value="P-loop containing nucleoside triphosphate hydrolases"/>
    <property type="match status" value="1"/>
</dbReference>
<dbReference type="SUPFAM" id="SSF56112">
    <property type="entry name" value="Protein kinase-like (PK-like)"/>
    <property type="match status" value="1"/>
</dbReference>
<reference evidence="1" key="1">
    <citation type="submission" date="2024-05" db="EMBL/GenBank/DDBJ databases">
        <title>Planctomycetes of the genus Singulisphaera possess chitinolytic capabilities.</title>
        <authorList>
            <person name="Ivanova A."/>
        </authorList>
    </citation>
    <scope>NUCLEOTIDE SEQUENCE</scope>
    <source>
        <strain evidence="1">Ch08T</strain>
    </source>
</reference>
<dbReference type="Pfam" id="PF13671">
    <property type="entry name" value="AAA_33"/>
    <property type="match status" value="1"/>
</dbReference>
<organism evidence="1">
    <name type="scientific">Singulisphaera sp. Ch08</name>
    <dbReference type="NCBI Taxonomy" id="3120278"/>
    <lineage>
        <taxon>Bacteria</taxon>
        <taxon>Pseudomonadati</taxon>
        <taxon>Planctomycetota</taxon>
        <taxon>Planctomycetia</taxon>
        <taxon>Isosphaerales</taxon>
        <taxon>Isosphaeraceae</taxon>
        <taxon>Singulisphaera</taxon>
    </lineage>
</organism>
<dbReference type="AlphaFoldDB" id="A0AAU7CDA7"/>
<dbReference type="InterPro" id="IPR052732">
    <property type="entry name" value="Cell-binding_unc_protein"/>
</dbReference>
<evidence type="ECO:0000313" key="1">
    <source>
        <dbReference type="EMBL" id="XBH03120.1"/>
    </source>
</evidence>
<gene>
    <name evidence="1" type="ORF">V5E97_33160</name>
</gene>
<protein>
    <submittedName>
        <fullName evidence="1">AAA family ATPase</fullName>
    </submittedName>
</protein>
<name>A0AAU7CDA7_9BACT</name>
<dbReference type="InterPro" id="IPR011009">
    <property type="entry name" value="Kinase-like_dom_sf"/>
</dbReference>
<dbReference type="EMBL" id="CP155447">
    <property type="protein sequence ID" value="XBH03120.1"/>
    <property type="molecule type" value="Genomic_DNA"/>
</dbReference>